<dbReference type="AlphaFoldDB" id="A0A7V1BSC1"/>
<keyword evidence="1" id="KW-0732">Signal</keyword>
<gene>
    <name evidence="2" type="ORF">ENH64_16260</name>
</gene>
<protein>
    <submittedName>
        <fullName evidence="2">Type VI secretion protein</fullName>
    </submittedName>
</protein>
<evidence type="ECO:0000256" key="1">
    <source>
        <dbReference type="SAM" id="SignalP"/>
    </source>
</evidence>
<comment type="caution">
    <text evidence="2">The sequence shown here is derived from an EMBL/GenBank/DDBJ whole genome shotgun (WGS) entry which is preliminary data.</text>
</comment>
<dbReference type="PROSITE" id="PS51257">
    <property type="entry name" value="PROKAR_LIPOPROTEIN"/>
    <property type="match status" value="1"/>
</dbReference>
<sequence>MNRNYLCPALIVLALSLAGCANTKFTDDDYRPLGNPQADNRAS</sequence>
<organism evidence="2">
    <name type="scientific">Halopseudomonas xinjiangensis</name>
    <dbReference type="NCBI Taxonomy" id="487184"/>
    <lineage>
        <taxon>Bacteria</taxon>
        <taxon>Pseudomonadati</taxon>
        <taxon>Pseudomonadota</taxon>
        <taxon>Gammaproteobacteria</taxon>
        <taxon>Pseudomonadales</taxon>
        <taxon>Pseudomonadaceae</taxon>
        <taxon>Halopseudomonas</taxon>
    </lineage>
</organism>
<dbReference type="Proteomes" id="UP000885703">
    <property type="component" value="Unassembled WGS sequence"/>
</dbReference>
<proteinExistence type="predicted"/>
<dbReference type="EMBL" id="DRFO01000039">
    <property type="protein sequence ID" value="HDZ58010.1"/>
    <property type="molecule type" value="Genomic_DNA"/>
</dbReference>
<accession>A0A7V1BSC1</accession>
<reference evidence="2" key="1">
    <citation type="journal article" date="2020" name="mSystems">
        <title>Genome- and Community-Level Interaction Insights into Carbon Utilization and Element Cycling Functions of Hydrothermarchaeota in Hydrothermal Sediment.</title>
        <authorList>
            <person name="Zhou Z."/>
            <person name="Liu Y."/>
            <person name="Xu W."/>
            <person name="Pan J."/>
            <person name="Luo Z.H."/>
            <person name="Li M."/>
        </authorList>
    </citation>
    <scope>NUCLEOTIDE SEQUENCE [LARGE SCALE GENOMIC DNA]</scope>
    <source>
        <strain evidence="2">HyVt-324</strain>
    </source>
</reference>
<evidence type="ECO:0000313" key="2">
    <source>
        <dbReference type="EMBL" id="HDZ58010.1"/>
    </source>
</evidence>
<feature type="signal peptide" evidence="1">
    <location>
        <begin position="1"/>
        <end position="21"/>
    </location>
</feature>
<feature type="chain" id="PRO_5031279307" evidence="1">
    <location>
        <begin position="22"/>
        <end position="43"/>
    </location>
</feature>
<name>A0A7V1BSC1_9GAMM</name>